<dbReference type="Gene3D" id="3.40.50.1820">
    <property type="entry name" value="alpha/beta hydrolase"/>
    <property type="match status" value="1"/>
</dbReference>
<reference evidence="2" key="1">
    <citation type="submission" date="2016-10" db="EMBL/GenBank/DDBJ databases">
        <authorList>
            <person name="Varghese N."/>
            <person name="Submissions S."/>
        </authorList>
    </citation>
    <scope>NUCLEOTIDE SEQUENCE [LARGE SCALE GENOMIC DNA]</scope>
    <source>
        <strain evidence="2">DUS833</strain>
    </source>
</reference>
<protein>
    <recommendedName>
        <fullName evidence="3">Lipase (Class 3)</fullName>
    </recommendedName>
</protein>
<evidence type="ECO:0000313" key="2">
    <source>
        <dbReference type="Proteomes" id="UP000199365"/>
    </source>
</evidence>
<dbReference type="InterPro" id="IPR029058">
    <property type="entry name" value="AB_hydrolase_fold"/>
</dbReference>
<keyword evidence="2" id="KW-1185">Reference proteome</keyword>
<dbReference type="EMBL" id="FNKX01000002">
    <property type="protein sequence ID" value="SDR46957.1"/>
    <property type="molecule type" value="Genomic_DNA"/>
</dbReference>
<dbReference type="SUPFAM" id="SSF53474">
    <property type="entry name" value="alpha/beta-Hydrolases"/>
    <property type="match status" value="1"/>
</dbReference>
<evidence type="ECO:0008006" key="3">
    <source>
        <dbReference type="Google" id="ProtNLM"/>
    </source>
</evidence>
<organism evidence="1 2">
    <name type="scientific">Paraburkholderia tuberum</name>
    <dbReference type="NCBI Taxonomy" id="157910"/>
    <lineage>
        <taxon>Bacteria</taxon>
        <taxon>Pseudomonadati</taxon>
        <taxon>Pseudomonadota</taxon>
        <taxon>Betaproteobacteria</taxon>
        <taxon>Burkholderiales</taxon>
        <taxon>Burkholderiaceae</taxon>
        <taxon>Paraburkholderia</taxon>
    </lineage>
</organism>
<sequence length="238" mass="25715">MDFTPILAAALRSQAAYIMDVTQAKAAFEALGHTFVAQYQDADSQAVLSTDTSGATYLSISGTRFSDRKIGDLFNDIDLAPVDVGGGAKVTRGAYESAKEIWDWALKLVPAGAVFNVCGHSLGGWRTSFTPLFIPDAQIGTLHAFEPPKGANVAYYQKFVRELAGLVIVGNGRDIWVNYPRLGDWLHRPGPMIWLTSTGFEMIDTSKWPGGFNPSDHSIDLVVARLEKLAAAPLKPAA</sequence>
<dbReference type="AlphaFoldDB" id="A0A1H1JAD2"/>
<evidence type="ECO:0000313" key="1">
    <source>
        <dbReference type="EMBL" id="SDR46957.1"/>
    </source>
</evidence>
<gene>
    <name evidence="1" type="ORF">SAMN05445850_4488</name>
</gene>
<dbReference type="Proteomes" id="UP000199365">
    <property type="component" value="Unassembled WGS sequence"/>
</dbReference>
<name>A0A1H1JAD2_9BURK</name>
<dbReference type="RefSeq" id="WP_090806951.1">
    <property type="nucleotide sequence ID" value="NZ_FNKX01000002.1"/>
</dbReference>
<accession>A0A1H1JAD2</accession>
<dbReference type="STRING" id="157910.SAMN05445850_4488"/>
<proteinExistence type="predicted"/>